<dbReference type="PRINTS" id="PR00111">
    <property type="entry name" value="ABHYDROLASE"/>
</dbReference>
<dbReference type="AlphaFoldDB" id="A0A1B1JY69"/>
<organism evidence="3 4">
    <name type="scientific">Rhodococcus opacus</name>
    <name type="common">Nocardia opaca</name>
    <dbReference type="NCBI Taxonomy" id="37919"/>
    <lineage>
        <taxon>Bacteria</taxon>
        <taxon>Bacillati</taxon>
        <taxon>Actinomycetota</taxon>
        <taxon>Actinomycetes</taxon>
        <taxon>Mycobacteriales</taxon>
        <taxon>Nocardiaceae</taxon>
        <taxon>Rhodococcus</taxon>
    </lineage>
</organism>
<evidence type="ECO:0000259" key="2">
    <source>
        <dbReference type="Pfam" id="PF00561"/>
    </source>
</evidence>
<dbReference type="Pfam" id="PF00561">
    <property type="entry name" value="Abhydrolase_1"/>
    <property type="match status" value="1"/>
</dbReference>
<keyword evidence="1" id="KW-0378">Hydrolase</keyword>
<dbReference type="InterPro" id="IPR000073">
    <property type="entry name" value="AB_hydrolase_1"/>
</dbReference>
<dbReference type="PANTHER" id="PTHR43798">
    <property type="entry name" value="MONOACYLGLYCEROL LIPASE"/>
    <property type="match status" value="1"/>
</dbReference>
<dbReference type="EMBL" id="CP009111">
    <property type="protein sequence ID" value="ANS25296.1"/>
    <property type="molecule type" value="Genomic_DNA"/>
</dbReference>
<proteinExistence type="predicted"/>
<accession>A0A1B1JY69</accession>
<dbReference type="GO" id="GO:0016020">
    <property type="term" value="C:membrane"/>
    <property type="evidence" value="ECO:0007669"/>
    <property type="project" value="TreeGrafter"/>
</dbReference>
<gene>
    <name evidence="3" type="ORF">R1CP_02755</name>
</gene>
<protein>
    <recommendedName>
        <fullName evidence="2">AB hydrolase-1 domain-containing protein</fullName>
    </recommendedName>
</protein>
<dbReference type="Proteomes" id="UP000186108">
    <property type="component" value="Chromosome"/>
</dbReference>
<dbReference type="GO" id="GO:0016787">
    <property type="term" value="F:hydrolase activity"/>
    <property type="evidence" value="ECO:0007669"/>
    <property type="project" value="UniProtKB-KW"/>
</dbReference>
<dbReference type="InterPro" id="IPR050266">
    <property type="entry name" value="AB_hydrolase_sf"/>
</dbReference>
<name>A0A1B1JY69_RHOOP</name>
<dbReference type="InterPro" id="IPR029058">
    <property type="entry name" value="AB_hydrolase_fold"/>
</dbReference>
<evidence type="ECO:0000313" key="3">
    <source>
        <dbReference type="EMBL" id="ANS25296.1"/>
    </source>
</evidence>
<dbReference type="Gene3D" id="3.40.50.1820">
    <property type="entry name" value="alpha/beta hydrolase"/>
    <property type="match status" value="1"/>
</dbReference>
<feature type="domain" description="AB hydrolase-1" evidence="2">
    <location>
        <begin position="42"/>
        <end position="280"/>
    </location>
</feature>
<dbReference type="RefSeq" id="WP_081315251.1">
    <property type="nucleotide sequence ID" value="NZ_CP009111.1"/>
</dbReference>
<sequence>MRATCDTAATSGAMVNGQVTSRDVDAGDHRLRVYACGDRVLPAVVLVHGSGPGVSAPSNWEHLLPVFAEAGYFAIAPDVLGFGDSEHPDPAPAGGMPEYTDLRANSLIALLDALGIGKAHFIGNSMGGMISLRIAQIAPERVDRMILMGSGGAPMKPTDDLMRLITFYDDPSPEAMAGLLIRFVDNTDLFAGKLDQIAADRAAKANRPDVRRSHLATFNPAFNPVGYSEEALAQIKNETLVLHGREDRMLPVRAGYYLAENLPNAQLHVLPHAGHWIQIEQAERFVEQAKLFLGEPATLPSDRRTRQDNT</sequence>
<evidence type="ECO:0000256" key="1">
    <source>
        <dbReference type="ARBA" id="ARBA00022801"/>
    </source>
</evidence>
<reference evidence="3 4" key="1">
    <citation type="submission" date="2014-07" db="EMBL/GenBank/DDBJ databases">
        <authorList>
            <person name="Zhang J.E."/>
            <person name="Yang H."/>
            <person name="Guo J."/>
            <person name="Deng Z."/>
            <person name="Luo H."/>
            <person name="Luo M."/>
            <person name="Zhao B."/>
        </authorList>
    </citation>
    <scope>NUCLEOTIDE SEQUENCE [LARGE SCALE GENOMIC DNA]</scope>
    <source>
        <strain evidence="3 4">1CP</strain>
    </source>
</reference>
<dbReference type="SUPFAM" id="SSF53474">
    <property type="entry name" value="alpha/beta-Hydrolases"/>
    <property type="match status" value="1"/>
</dbReference>
<dbReference type="PANTHER" id="PTHR43798:SF31">
    <property type="entry name" value="AB HYDROLASE SUPERFAMILY PROTEIN YCLE"/>
    <property type="match status" value="1"/>
</dbReference>
<evidence type="ECO:0000313" key="4">
    <source>
        <dbReference type="Proteomes" id="UP000186108"/>
    </source>
</evidence>